<evidence type="ECO:0008006" key="4">
    <source>
        <dbReference type="Google" id="ProtNLM"/>
    </source>
</evidence>
<evidence type="ECO:0000313" key="2">
    <source>
        <dbReference type="EMBL" id="GAA1533671.1"/>
    </source>
</evidence>
<dbReference type="Proteomes" id="UP001501470">
    <property type="component" value="Unassembled WGS sequence"/>
</dbReference>
<comment type="caution">
    <text evidence="2">The sequence shown here is derived from an EMBL/GenBank/DDBJ whole genome shotgun (WGS) entry which is preliminary data.</text>
</comment>
<proteinExistence type="predicted"/>
<sequence length="284" mass="29725">MLGGCSAQALPAPAPAPSDDPLAVVEERTALLSRDGPYRDPDQAERAQGRAAARLLLAGSDDITDLDGAFGRLGYDSSHSVDAATGRRYSMFSMSVTYGPAWGLVLADRSAPLRYVIEVPHPGFDTNTDKLGVALYRLVPGSVLLMAGAHRMAGNGAADVAHNDMSMFHVLATELARGGLSQVQLHGFADKNLPDAQAVVSTGAGRVSPLARDVASSLQEAGVIVCRAWAATCGRLEGTTNVQGKAADDIGAQFLHIELGWVIRGNPERLDAVAHAIARRLPPG</sequence>
<dbReference type="EMBL" id="BAAAQD010000012">
    <property type="protein sequence ID" value="GAA1533671.1"/>
    <property type="molecule type" value="Genomic_DNA"/>
</dbReference>
<evidence type="ECO:0000256" key="1">
    <source>
        <dbReference type="SAM" id="MobiDB-lite"/>
    </source>
</evidence>
<evidence type="ECO:0000313" key="3">
    <source>
        <dbReference type="Proteomes" id="UP001501470"/>
    </source>
</evidence>
<reference evidence="3" key="1">
    <citation type="journal article" date="2019" name="Int. J. Syst. Evol. Microbiol.">
        <title>The Global Catalogue of Microorganisms (GCM) 10K type strain sequencing project: providing services to taxonomists for standard genome sequencing and annotation.</title>
        <authorList>
            <consortium name="The Broad Institute Genomics Platform"/>
            <consortium name="The Broad Institute Genome Sequencing Center for Infectious Disease"/>
            <person name="Wu L."/>
            <person name="Ma J."/>
        </authorList>
    </citation>
    <scope>NUCLEOTIDE SEQUENCE [LARGE SCALE GENOMIC DNA]</scope>
    <source>
        <strain evidence="3">JCM 15933</strain>
    </source>
</reference>
<protein>
    <recommendedName>
        <fullName evidence="4">Secreted protein</fullName>
    </recommendedName>
</protein>
<organism evidence="2 3">
    <name type="scientific">Dactylosporangium maewongense</name>
    <dbReference type="NCBI Taxonomy" id="634393"/>
    <lineage>
        <taxon>Bacteria</taxon>
        <taxon>Bacillati</taxon>
        <taxon>Actinomycetota</taxon>
        <taxon>Actinomycetes</taxon>
        <taxon>Micromonosporales</taxon>
        <taxon>Micromonosporaceae</taxon>
        <taxon>Dactylosporangium</taxon>
    </lineage>
</organism>
<keyword evidence="3" id="KW-1185">Reference proteome</keyword>
<name>A0ABP4LY54_9ACTN</name>
<accession>A0ABP4LY54</accession>
<feature type="compositionally biased region" description="Low complexity" evidence="1">
    <location>
        <begin position="1"/>
        <end position="11"/>
    </location>
</feature>
<feature type="region of interest" description="Disordered" evidence="1">
    <location>
        <begin position="1"/>
        <end position="21"/>
    </location>
</feature>
<gene>
    <name evidence="2" type="ORF">GCM10009827_059630</name>
</gene>